<geneLocation type="mitochondrion" evidence="5"/>
<comment type="similarity">
    <text evidence="1">Belongs to the universal ribosomal protein uL16 family.</text>
</comment>
<proteinExistence type="inferred from homology"/>
<keyword evidence="2" id="KW-0689">Ribosomal protein</keyword>
<keyword evidence="3" id="KW-0687">Ribonucleoprotein</keyword>
<dbReference type="SUPFAM" id="SSF54686">
    <property type="entry name" value="Ribosomal protein L16p/L10e"/>
    <property type="match status" value="1"/>
</dbReference>
<dbReference type="EMBL" id="KT175738">
    <property type="protein sequence ID" value="AKT93780.1"/>
    <property type="molecule type" value="Genomic_DNA"/>
</dbReference>
<dbReference type="Pfam" id="PF00252">
    <property type="entry name" value="Ribosomal_L16"/>
    <property type="match status" value="1"/>
</dbReference>
<dbReference type="GO" id="GO:0019843">
    <property type="term" value="F:rRNA binding"/>
    <property type="evidence" value="ECO:0007669"/>
    <property type="project" value="InterPro"/>
</dbReference>
<dbReference type="PANTHER" id="PTHR12220:SF13">
    <property type="entry name" value="LARGE RIBOSOMAL SUBUNIT PROTEIN UL16M"/>
    <property type="match status" value="1"/>
</dbReference>
<dbReference type="InterPro" id="IPR000114">
    <property type="entry name" value="Ribosomal_uL16_bact-type"/>
</dbReference>
<evidence type="ECO:0000256" key="2">
    <source>
        <dbReference type="ARBA" id="ARBA00022980"/>
    </source>
</evidence>
<dbReference type="GO" id="GO:0022625">
    <property type="term" value="C:cytosolic large ribosomal subunit"/>
    <property type="evidence" value="ECO:0007669"/>
    <property type="project" value="TreeGrafter"/>
</dbReference>
<evidence type="ECO:0000256" key="1">
    <source>
        <dbReference type="ARBA" id="ARBA00008931"/>
    </source>
</evidence>
<evidence type="ECO:0000313" key="5">
    <source>
        <dbReference type="EMBL" id="AKT93809.1"/>
    </source>
</evidence>
<gene>
    <name evidence="5" type="primary">rpl16</name>
</gene>
<dbReference type="InterPro" id="IPR020798">
    <property type="entry name" value="Ribosomal_uL16_CS"/>
</dbReference>
<dbReference type="PROSITE" id="PS00701">
    <property type="entry name" value="RIBOSOMAL_L16_2"/>
    <property type="match status" value="1"/>
</dbReference>
<keyword evidence="5" id="KW-0496">Mitochondrion</keyword>
<sequence>MLHMFFLFKVMKEHIIRKSKFLRSIDHSIFSDTSVRSLGFCGLVASSPSFIYERHILALSRVLKFHFKRKKKASFFRINFFLNKFVTKKAIGVRMGKGKGATSEKVFYMRPGFFVLFINEINNQKALYVINKCKRRLPVTCRTVFFNSW</sequence>
<dbReference type="PANTHER" id="PTHR12220">
    <property type="entry name" value="50S/60S RIBOSOMAL PROTEIN L16"/>
    <property type="match status" value="1"/>
</dbReference>
<dbReference type="CDD" id="cd01433">
    <property type="entry name" value="Ribosomal_L16_L10e"/>
    <property type="match status" value="1"/>
</dbReference>
<dbReference type="GO" id="GO:0006412">
    <property type="term" value="P:translation"/>
    <property type="evidence" value="ECO:0007669"/>
    <property type="project" value="InterPro"/>
</dbReference>
<dbReference type="EMBL" id="KT175739">
    <property type="protein sequence ID" value="AKT93809.1"/>
    <property type="molecule type" value="Genomic_DNA"/>
</dbReference>
<accession>A0A0K1HP20</accession>
<organism evidence="5">
    <name type="scientific">Balamuthia mandrillaris</name>
    <dbReference type="NCBI Taxonomy" id="66527"/>
    <lineage>
        <taxon>Eukaryota</taxon>
        <taxon>Amoebozoa</taxon>
        <taxon>Discosea</taxon>
        <taxon>Longamoebia</taxon>
        <taxon>Centramoebida</taxon>
        <taxon>Balamuthiidae</taxon>
        <taxon>Balamuthia</taxon>
    </lineage>
</organism>
<evidence type="ECO:0000256" key="3">
    <source>
        <dbReference type="ARBA" id="ARBA00023274"/>
    </source>
</evidence>
<name>A0A0K1HP20_9EUKA</name>
<evidence type="ECO:0000313" key="4">
    <source>
        <dbReference type="EMBL" id="AKT93780.1"/>
    </source>
</evidence>
<protein>
    <submittedName>
        <fullName evidence="5">Ribsomal protein L16</fullName>
    </submittedName>
</protein>
<dbReference type="InterPro" id="IPR036920">
    <property type="entry name" value="Ribosomal_uL16_sf"/>
</dbReference>
<dbReference type="AlphaFoldDB" id="A0A0K1HP20"/>
<dbReference type="InterPro" id="IPR047873">
    <property type="entry name" value="Ribosomal_uL16"/>
</dbReference>
<dbReference type="InterPro" id="IPR016180">
    <property type="entry name" value="Ribosomal_uL16_dom"/>
</dbReference>
<dbReference type="Gene3D" id="3.90.1170.10">
    <property type="entry name" value="Ribosomal protein L10e/L16"/>
    <property type="match status" value="1"/>
</dbReference>
<reference evidence="5" key="1">
    <citation type="journal article" date="2015" name="Genome Med.">
        <title>Clinical metagenomic identification of Balamuthia mandrillaris encephalitis and assembly of the draft genome: the continuing case for reference genome sequencing.</title>
        <authorList>
            <person name="Greninger A.L."/>
            <person name="Messacar K."/>
            <person name="Dunnebacke T."/>
            <person name="Naccache S.N."/>
            <person name="Federman S."/>
            <person name="Bouquet J."/>
            <person name="Mirsky D."/>
            <person name="Nomura Y."/>
            <person name="Yagi S."/>
            <person name="Glaser C."/>
            <person name="Vollmer M."/>
            <person name="Press C.A."/>
            <person name="Klenschmidt-DeMasters B.K."/>
            <person name="Dominguez S.R."/>
            <person name="Chiu C.Y."/>
        </authorList>
    </citation>
    <scope>NUCLEOTIDE SEQUENCE</scope>
    <source>
        <strain evidence="5">GAM-19</strain>
        <strain evidence="4">V188</strain>
    </source>
</reference>
<dbReference type="GO" id="GO:0003735">
    <property type="term" value="F:structural constituent of ribosome"/>
    <property type="evidence" value="ECO:0007669"/>
    <property type="project" value="InterPro"/>
</dbReference>